<protein>
    <submittedName>
        <fullName evidence="1">Uncharacterized protein</fullName>
    </submittedName>
</protein>
<accession>A0A0H2R5E1</accession>
<dbReference type="InParanoid" id="A0A0H2R5E1"/>
<dbReference type="Proteomes" id="UP000053477">
    <property type="component" value="Unassembled WGS sequence"/>
</dbReference>
<evidence type="ECO:0000313" key="1">
    <source>
        <dbReference type="EMBL" id="KLO06562.1"/>
    </source>
</evidence>
<evidence type="ECO:0000313" key="2">
    <source>
        <dbReference type="Proteomes" id="UP000053477"/>
    </source>
</evidence>
<dbReference type="AlphaFoldDB" id="A0A0H2R5E1"/>
<name>A0A0H2R5E1_9AGAM</name>
<organism evidence="1 2">
    <name type="scientific">Schizopora paradoxa</name>
    <dbReference type="NCBI Taxonomy" id="27342"/>
    <lineage>
        <taxon>Eukaryota</taxon>
        <taxon>Fungi</taxon>
        <taxon>Dikarya</taxon>
        <taxon>Basidiomycota</taxon>
        <taxon>Agaricomycotina</taxon>
        <taxon>Agaricomycetes</taxon>
        <taxon>Hymenochaetales</taxon>
        <taxon>Schizoporaceae</taxon>
        <taxon>Schizopora</taxon>
    </lineage>
</organism>
<dbReference type="EMBL" id="KQ086196">
    <property type="protein sequence ID" value="KLO06562.1"/>
    <property type="molecule type" value="Genomic_DNA"/>
</dbReference>
<keyword evidence="2" id="KW-1185">Reference proteome</keyword>
<sequence>MSVRPLDSPSTWSQAIDAFLSRGSKDGELYYVMTARDAREGRSLLGETCVIGRDGTAKSDVIDSDDRRIDVLLFDAVHDFLHPLFTSPPSSSAILFLRSSTPKLLAYGPYLRLSAATAVTISKI</sequence>
<gene>
    <name evidence="1" type="ORF">SCHPADRAFT_945989</name>
</gene>
<proteinExistence type="predicted"/>
<reference evidence="1 2" key="1">
    <citation type="submission" date="2015-04" db="EMBL/GenBank/DDBJ databases">
        <title>Complete genome sequence of Schizopora paradoxa KUC8140, a cosmopolitan wood degrader in East Asia.</title>
        <authorList>
            <consortium name="DOE Joint Genome Institute"/>
            <person name="Min B."/>
            <person name="Park H."/>
            <person name="Jang Y."/>
            <person name="Kim J.-J."/>
            <person name="Kim K.H."/>
            <person name="Pangilinan J."/>
            <person name="Lipzen A."/>
            <person name="Riley R."/>
            <person name="Grigoriev I.V."/>
            <person name="Spatafora J.W."/>
            <person name="Choi I.-G."/>
        </authorList>
    </citation>
    <scope>NUCLEOTIDE SEQUENCE [LARGE SCALE GENOMIC DNA]</scope>
    <source>
        <strain evidence="1 2">KUC8140</strain>
    </source>
</reference>